<dbReference type="SUPFAM" id="SSF89372">
    <property type="entry name" value="Fucose-specific lectin"/>
    <property type="match status" value="3"/>
</dbReference>
<feature type="domain" description="DUF4214" evidence="2">
    <location>
        <begin position="2329"/>
        <end position="2382"/>
    </location>
</feature>
<dbReference type="InterPro" id="IPR001343">
    <property type="entry name" value="Hemolysn_Ca-bd"/>
</dbReference>
<reference evidence="3 4" key="1">
    <citation type="submission" date="2019-08" db="EMBL/GenBank/DDBJ databases">
        <title>Amphibian skin-associated Pigmentiphaga: genome sequence and occurrence across geography and hosts.</title>
        <authorList>
            <person name="Bletz M.C."/>
            <person name="Bunk B."/>
            <person name="Sproeer C."/>
            <person name="Biwer P."/>
            <person name="Reiter S."/>
            <person name="Rabemananjara F.C.E."/>
            <person name="Schulz S."/>
            <person name="Overmann J."/>
            <person name="Vences M."/>
        </authorList>
    </citation>
    <scope>NUCLEOTIDE SEQUENCE [LARGE SCALE GENOMIC DNA]</scope>
    <source>
        <strain evidence="3 4">Mada1488</strain>
    </source>
</reference>
<proteinExistence type="predicted"/>
<feature type="compositionally biased region" description="Pro residues" evidence="1">
    <location>
        <begin position="1855"/>
        <end position="1867"/>
    </location>
</feature>
<feature type="domain" description="DUF4214" evidence="2">
    <location>
        <begin position="2283"/>
        <end position="2328"/>
    </location>
</feature>
<dbReference type="SUPFAM" id="SSF63825">
    <property type="entry name" value="YWTD domain"/>
    <property type="match status" value="1"/>
</dbReference>
<dbReference type="KEGG" id="pacr:FXN63_03265"/>
<name>A0A5C0AVL8_9BURK</name>
<dbReference type="SUPFAM" id="SSF101908">
    <property type="entry name" value="Putative isomerase YbhE"/>
    <property type="match status" value="1"/>
</dbReference>
<dbReference type="OrthoDB" id="6091599at2"/>
<organism evidence="3 4">
    <name type="scientific">Pigmentiphaga aceris</name>
    <dbReference type="NCBI Taxonomy" id="1940612"/>
    <lineage>
        <taxon>Bacteria</taxon>
        <taxon>Pseudomonadati</taxon>
        <taxon>Pseudomonadota</taxon>
        <taxon>Betaproteobacteria</taxon>
        <taxon>Burkholderiales</taxon>
        <taxon>Alcaligenaceae</taxon>
        <taxon>Pigmentiphaga</taxon>
    </lineage>
</organism>
<dbReference type="Gene3D" id="2.150.10.10">
    <property type="entry name" value="Serralysin-like metalloprotease, C-terminal"/>
    <property type="match status" value="1"/>
</dbReference>
<dbReference type="InterPro" id="IPR013211">
    <property type="entry name" value="LVIVD"/>
</dbReference>
<dbReference type="PRINTS" id="PR00313">
    <property type="entry name" value="CABNDNGRPT"/>
</dbReference>
<dbReference type="SUPFAM" id="SSF51120">
    <property type="entry name" value="beta-Roll"/>
    <property type="match status" value="1"/>
</dbReference>
<protein>
    <submittedName>
        <fullName evidence="3">DUF4214 domain-containing protein</fullName>
    </submittedName>
</protein>
<sequence length="2394" mass="248578">MQNVFTTDDAVVMLGLPNQAPVFTGRTTYSHLQIGGHAPNTPGVRDVSLGVTSSGDMYLAYADGGNVNVLTRIGNAWSPISNSLFSSSGNVDLVMSPTDEPYVSFVQGSDASFTVQKWVGNSWQDVGSASLPNVDREQSKLSFAADGTPYLAVVDRESGVLGVLRYDSGSTTWQRVGASGVGTLGMGGFDLKIGASGTPYVSFSNGDMTDAFDVQAFKNGVWTSLGAPAPVPREISVPYLVEDNSGTVYVAYQDAERSMVVARFDGAQWDVSPTDALPTRLTSPIDLLLGSDGSIQLAASGGFGYPNPLHVLSFDGMQWTQSSDPIFALSESAMATTPDGSIFIATMDPENMAKVVVQKFSIALAAGGITTSTALEGFSFTDAEDDPVSFSITGGADAAMFVVRGGDVRFERTPAVGTYQVEVTVSDGFNDLTKTVVVSVTAADVNHAPVLDVSASPKLANVVAGSGTPSGAVGSLVSALVDDGSDVDGNALGIALTGKAAGVDVYYSLNNGTTWIAVGALSESSAVLLDQHARVYVSAATSGVVADALSFKLWDQTHGSTGNTNVDTHLDPVVASFPLGTYNAQDIVLSGSVAFVVDSQNTAAGLVIVDVSDAAHPVALSSLSFEEAYEVAVQGDFAYVAMRDGLAIVNVSNLQNPTLVHTINVGRAAGVLVDGDLAYITGISGGLQIFDISSPTAPVLQGTAALGGDPLYESVLRDGFLYVADRNSGLHIFDVRDPQNPVWKGEATTLTNWAIDVALNGNIAYTAAVNSGLAIIDVTDPENPVVQSYLREGAENVMSVTRDGDLLYVGIEGRGIRVYDITNAAAPIPVRFIDTQGYADTSVVDGGHLHIASGNQLTVVDLNNSGAFSADTDTISQTLAANAAPVFDKVRYQQSVLNTELDKMPFDKMPLVKGADGSLYVAFVSDTGVVTAHQQGDDWQTIPYDFFGNGRDVQMTTDAQGVPYLVFTQTVYDLGGGGPEEVSKVTVLTLQNGQWQAVGSNWLDIENPMTPRLSIGADNTLYVTYTDLNNGALGVRHFVDGTWEDLGQSTVPGLMGDAYKVLIGVDGKPTIAFADANANNRLTVMTFDGNVWSVVPNPQHADVPAYQTELASDGKGFYVAYGDAQNELFVEYFDGSDWTMLPLPRTAGMLGSSPLPYDLAVGSDGALYLLASPYNSRNDFYVMRYAEGAWTIVSDLIDGARNTSIVLGDEGQVYVTAQDRDTGLAVVHEIDPVAQATALTTGTAVKLGAHDPEGSALTYTITGGTHQALFEVTADGIRFIEQPTAAGKYSVLVTIDDGLTHVTRMVSVTVTVPPNSAPVLDVSASPKLPDAELGGLSPEGAVGIKVSELLGDSASDADGNDIGMAVTEIKGGTLHYSVDGGTTWVAVTAIVSKAHALALTAETLVYFEAASGTTGTVNDALQFHAWDGTDGVTGTWLDLSGKLDPVLSAPGTGLADMITFKGLAVQIASTGLVVYDSTNPGVVLGTVATSIADADFVAAGDDFVYAVSQSEQEMYVISLATPTAPVVVQTIGLADFMMRPDGVKAYGNTVLVASRDDGVQAFTVAADGTATPVNERIPAAVPTALALDDTRYVVGNSTIGLMLVDRHDDAFTELKFADFPVVGFAAARDVVISGDYAYVATSGAGLMIADISDLSAPKWVGQLVLGSVAERLVVVERQAFVLTSNGVYRVDLSDPEHPVLGESFPVSHANSIAVVGKQLLVTTDTEITVLSGIVPGSVSHDSDTVAVDVRDTIAPTLTLPADHAAHLRGDDLSIESSEAGIVYLVKAGAHAGTPSASELITLEGAGNAVAMTVIDGKAVFDTTALLGNYLVYAVDVAGNVSSGAGNTVTIRTVETPPPTPTTPPVVPSTPMDGVPVEVSTGNDGQQQIKIPVVTNDRDEDTSTPNSKLADITLVKTAAGTPLLNLGIPVGTGVTANGPGTPVSGITAQTVLDGRITAADGSAAQKTAAQGFLSSLDAGTQVVVQTITISAQATSGGPLVISAGNTQDGHRTAVVIDTRALPAGTLIDLENVDFAIIIGDARVTGGAGANIAYGDDANQFIVLGEGDDILHGLGGDDTVGSLRGNDQVFGDDGNDIVYGGTGDDIMHGGAGNDRMNGGFGFDTGVQTDVLADYTVTLEGHEVVLTHKTSGEVDRFLDVEHITFDSGPSIIVAHEAGDVAGLQARFAGAQLIELNANRTVTGTQANDEVTPELGIGLNIDLGDGIDIVRLAGGRSDVHIDVETGQRAELTRLEDGAMLAFNNVELLAFANGDVTVLAHNHEEAVVGRAYELLLGRNVDTDGFTFWMEGIDKGASLHATLTAMMQSPEFSGAVLSNSAFLDLLYTTGFDRTADAAGKVFWLAALDSGVSRAQVLEGFAASTEAATIIGSTIDVTLVS</sequence>
<dbReference type="Pfam" id="PF00353">
    <property type="entry name" value="HemolysinCabind"/>
    <property type="match status" value="2"/>
</dbReference>
<evidence type="ECO:0000256" key="1">
    <source>
        <dbReference type="SAM" id="MobiDB-lite"/>
    </source>
</evidence>
<accession>A0A5C0AVL8</accession>
<dbReference type="RefSeq" id="WP_148812804.1">
    <property type="nucleotide sequence ID" value="NZ_CP043046.1"/>
</dbReference>
<dbReference type="GO" id="GO:0005509">
    <property type="term" value="F:calcium ion binding"/>
    <property type="evidence" value="ECO:0007669"/>
    <property type="project" value="InterPro"/>
</dbReference>
<evidence type="ECO:0000259" key="2">
    <source>
        <dbReference type="Pfam" id="PF13946"/>
    </source>
</evidence>
<evidence type="ECO:0000313" key="4">
    <source>
        <dbReference type="Proteomes" id="UP000325161"/>
    </source>
</evidence>
<gene>
    <name evidence="3" type="ORF">FXN63_03265</name>
</gene>
<evidence type="ECO:0000313" key="3">
    <source>
        <dbReference type="EMBL" id="QEI04970.1"/>
    </source>
</evidence>
<dbReference type="InterPro" id="IPR011049">
    <property type="entry name" value="Serralysin-like_metalloprot_C"/>
</dbReference>
<feature type="region of interest" description="Disordered" evidence="1">
    <location>
        <begin position="1849"/>
        <end position="1872"/>
    </location>
</feature>
<dbReference type="Gene3D" id="2.120.10.70">
    <property type="entry name" value="Fucose-specific lectin"/>
    <property type="match status" value="1"/>
</dbReference>
<dbReference type="InterPro" id="IPR025282">
    <property type="entry name" value="DUF4214"/>
</dbReference>
<keyword evidence="4" id="KW-1185">Reference proteome</keyword>
<dbReference type="Gene3D" id="2.130.10.10">
    <property type="entry name" value="YVTN repeat-like/Quinoprotein amine dehydrogenase"/>
    <property type="match status" value="1"/>
</dbReference>
<dbReference type="Proteomes" id="UP000325161">
    <property type="component" value="Chromosome"/>
</dbReference>
<dbReference type="EMBL" id="CP043046">
    <property type="protein sequence ID" value="QEI04970.1"/>
    <property type="molecule type" value="Genomic_DNA"/>
</dbReference>
<dbReference type="Pfam" id="PF08309">
    <property type="entry name" value="LVIVD"/>
    <property type="match status" value="7"/>
</dbReference>
<dbReference type="InterPro" id="IPR015943">
    <property type="entry name" value="WD40/YVTN_repeat-like_dom_sf"/>
</dbReference>
<dbReference type="Pfam" id="PF13946">
    <property type="entry name" value="DUF4214"/>
    <property type="match status" value="2"/>
</dbReference>